<name>A0ABS0ET77_9BURK</name>
<keyword evidence="3" id="KW-1185">Reference proteome</keyword>
<dbReference type="EMBL" id="JADOEL010000007">
    <property type="protein sequence ID" value="MBF8178042.1"/>
    <property type="molecule type" value="Genomic_DNA"/>
</dbReference>
<evidence type="ECO:0000256" key="1">
    <source>
        <dbReference type="SAM" id="Coils"/>
    </source>
</evidence>
<comment type="caution">
    <text evidence="2">The sequence shown here is derived from an EMBL/GenBank/DDBJ whole genome shotgun (WGS) entry which is preliminary data.</text>
</comment>
<sequence length="199" mass="22540">MIKKETIKPAIAFVNQKKAESNIIAKIDALEFLLVEALGLEAIQTPVGTLPRANGVYCDFPKTIRQFNFWDSDSADNYPNLTIAKVSKNANETLKKHRVLHRRTAVVITKLNEHCVHLGKRTTSNPLRKLNEQLKESEALRKIIELELIECRRAIAQMNLDNDRLRDQNIALQALARSNRDRLPHVKRTVGDATGNKGK</sequence>
<protein>
    <submittedName>
        <fullName evidence="2">Uncharacterized protein</fullName>
    </submittedName>
</protein>
<reference evidence="2 3" key="1">
    <citation type="submission" date="2020-11" db="EMBL/GenBank/DDBJ databases">
        <title>WGS of Herminiimonas contaminans strain Marseille-Q4544 isolated from planarians Schmidtea mediterranea.</title>
        <authorList>
            <person name="Kangale L."/>
        </authorList>
    </citation>
    <scope>NUCLEOTIDE SEQUENCE [LARGE SCALE GENOMIC DNA]</scope>
    <source>
        <strain evidence="2 3">Marseille-Q4544</strain>
    </source>
</reference>
<keyword evidence="1" id="KW-0175">Coiled coil</keyword>
<gene>
    <name evidence="2" type="ORF">IXC47_10145</name>
</gene>
<evidence type="ECO:0000313" key="2">
    <source>
        <dbReference type="EMBL" id="MBF8178042.1"/>
    </source>
</evidence>
<organism evidence="2 3">
    <name type="scientific">Herminiimonas contaminans</name>
    <dbReference type="NCBI Taxonomy" id="1111140"/>
    <lineage>
        <taxon>Bacteria</taxon>
        <taxon>Pseudomonadati</taxon>
        <taxon>Pseudomonadota</taxon>
        <taxon>Betaproteobacteria</taxon>
        <taxon>Burkholderiales</taxon>
        <taxon>Oxalobacteraceae</taxon>
        <taxon>Herminiimonas</taxon>
    </lineage>
</organism>
<dbReference type="RefSeq" id="WP_195875564.1">
    <property type="nucleotide sequence ID" value="NZ_JADOEL010000007.1"/>
</dbReference>
<accession>A0ABS0ET77</accession>
<feature type="coiled-coil region" evidence="1">
    <location>
        <begin position="127"/>
        <end position="175"/>
    </location>
</feature>
<proteinExistence type="predicted"/>
<dbReference type="Proteomes" id="UP000657372">
    <property type="component" value="Unassembled WGS sequence"/>
</dbReference>
<evidence type="ECO:0000313" key="3">
    <source>
        <dbReference type="Proteomes" id="UP000657372"/>
    </source>
</evidence>